<evidence type="ECO:0000259" key="2">
    <source>
        <dbReference type="Pfam" id="PF13435"/>
    </source>
</evidence>
<evidence type="ECO:0000256" key="1">
    <source>
        <dbReference type="SAM" id="SignalP"/>
    </source>
</evidence>
<dbReference type="RefSeq" id="WP_284153086.1">
    <property type="nucleotide sequence ID" value="NZ_AP025516.1"/>
</dbReference>
<feature type="domain" description="Cytochrome c-552/4" evidence="2">
    <location>
        <begin position="39"/>
        <end position="129"/>
    </location>
</feature>
<name>A0ABM7W4X4_9BACT</name>
<reference evidence="3 4" key="1">
    <citation type="submission" date="2022-01" db="EMBL/GenBank/DDBJ databases">
        <title>Desulfofustis limnae sp. nov., a novel mesophilic sulfate-reducing bacterium isolated from marsh soil.</title>
        <authorList>
            <person name="Watanabe M."/>
            <person name="Takahashi A."/>
            <person name="Kojima H."/>
            <person name="Fukui M."/>
        </authorList>
    </citation>
    <scope>NUCLEOTIDE SEQUENCE [LARGE SCALE GENOMIC DNA]</scope>
    <source>
        <strain evidence="3 4">PPLL</strain>
    </source>
</reference>
<dbReference type="EMBL" id="AP025516">
    <property type="protein sequence ID" value="BDD85973.1"/>
    <property type="molecule type" value="Genomic_DNA"/>
</dbReference>
<proteinExistence type="predicted"/>
<dbReference type="Gene3D" id="1.10.780.10">
    <property type="entry name" value="Hydroxylamine Oxidoreductase, Chain A, domain 1"/>
    <property type="match status" value="1"/>
</dbReference>
<sequence length="181" mass="19379">MSTMIHTNARWVKPLLVMSLLTVMPAGVSAAVLSADSEVCIECHAIVTPGIVADWQKSRHARITPAEGLAQELRQRRISTETVPDGLAETVVGCAECHTMSAAEHPDSFEHNGFSVHTVVSPADCAGCHPVEVEEFADNLMGQAHGNLVSNPVYQLMVDSTNGMHVGTLNNAIFNKRVVAP</sequence>
<organism evidence="3 4">
    <name type="scientific">Desulfofustis limnaeus</name>
    <dbReference type="NCBI Taxonomy" id="2740163"/>
    <lineage>
        <taxon>Bacteria</taxon>
        <taxon>Pseudomonadati</taxon>
        <taxon>Thermodesulfobacteriota</taxon>
        <taxon>Desulfobulbia</taxon>
        <taxon>Desulfobulbales</taxon>
        <taxon>Desulfocapsaceae</taxon>
        <taxon>Desulfofustis</taxon>
    </lineage>
</organism>
<keyword evidence="1" id="KW-0732">Signal</keyword>
<dbReference type="InterPro" id="IPR036280">
    <property type="entry name" value="Multihaem_cyt_sf"/>
</dbReference>
<feature type="signal peptide" evidence="1">
    <location>
        <begin position="1"/>
        <end position="30"/>
    </location>
</feature>
<gene>
    <name evidence="3" type="ORF">DPPLL_03380</name>
</gene>
<evidence type="ECO:0000313" key="3">
    <source>
        <dbReference type="EMBL" id="BDD85973.1"/>
    </source>
</evidence>
<dbReference type="Proteomes" id="UP000830055">
    <property type="component" value="Chromosome"/>
</dbReference>
<accession>A0ABM7W4X4</accession>
<protein>
    <recommendedName>
        <fullName evidence="2">Cytochrome c-552/4 domain-containing protein</fullName>
    </recommendedName>
</protein>
<dbReference type="InterPro" id="IPR023155">
    <property type="entry name" value="Cyt_c-552/4"/>
</dbReference>
<dbReference type="SUPFAM" id="SSF48695">
    <property type="entry name" value="Multiheme cytochromes"/>
    <property type="match status" value="1"/>
</dbReference>
<dbReference type="Pfam" id="PF13435">
    <property type="entry name" value="Cytochrome_C554"/>
    <property type="match status" value="1"/>
</dbReference>
<keyword evidence="4" id="KW-1185">Reference proteome</keyword>
<feature type="chain" id="PRO_5045587854" description="Cytochrome c-552/4 domain-containing protein" evidence="1">
    <location>
        <begin position="31"/>
        <end position="181"/>
    </location>
</feature>
<evidence type="ECO:0000313" key="4">
    <source>
        <dbReference type="Proteomes" id="UP000830055"/>
    </source>
</evidence>